<feature type="transmembrane region" description="Helical" evidence="5">
    <location>
        <begin position="290"/>
        <end position="309"/>
    </location>
</feature>
<feature type="transmembrane region" description="Helical" evidence="5">
    <location>
        <begin position="195"/>
        <end position="213"/>
    </location>
</feature>
<organism evidence="6 7">
    <name type="scientific">Vibrio nigripulchritudo SOn1</name>
    <dbReference type="NCBI Taxonomy" id="1238450"/>
    <lineage>
        <taxon>Bacteria</taxon>
        <taxon>Pseudomonadati</taxon>
        <taxon>Pseudomonadota</taxon>
        <taxon>Gammaproteobacteria</taxon>
        <taxon>Vibrionales</taxon>
        <taxon>Vibrionaceae</taxon>
        <taxon>Vibrio</taxon>
    </lineage>
</organism>
<evidence type="ECO:0000313" key="6">
    <source>
        <dbReference type="EMBL" id="CCO48307.1"/>
    </source>
</evidence>
<dbReference type="GO" id="GO:0005886">
    <property type="term" value="C:plasma membrane"/>
    <property type="evidence" value="ECO:0007669"/>
    <property type="project" value="TreeGrafter"/>
</dbReference>
<dbReference type="PANTHER" id="PTHR37955:SF1">
    <property type="entry name" value="DEP DOMAIN-CONTAINING PROTEIN"/>
    <property type="match status" value="1"/>
</dbReference>
<feature type="transmembrane region" description="Helical" evidence="5">
    <location>
        <begin position="42"/>
        <end position="61"/>
    </location>
</feature>
<keyword evidence="2 5" id="KW-0812">Transmembrane</keyword>
<evidence type="ECO:0000256" key="3">
    <source>
        <dbReference type="ARBA" id="ARBA00022989"/>
    </source>
</evidence>
<protein>
    <submittedName>
        <fullName evidence="6">C4-dicarboxylate transporter/malic acid transport protein (Tellurite resistance protein)</fullName>
    </submittedName>
</protein>
<comment type="subcellular location">
    <subcellularLocation>
        <location evidence="1">Membrane</location>
        <topology evidence="1">Multi-pass membrane protein</topology>
    </subcellularLocation>
</comment>
<evidence type="ECO:0000313" key="7">
    <source>
        <dbReference type="Proteomes" id="UP000018211"/>
    </source>
</evidence>
<feature type="transmembrane region" description="Helical" evidence="5">
    <location>
        <begin position="103"/>
        <end position="121"/>
    </location>
</feature>
<dbReference type="GO" id="GO:0046583">
    <property type="term" value="F:monoatomic cation efflux transmembrane transporter activity"/>
    <property type="evidence" value="ECO:0007669"/>
    <property type="project" value="TreeGrafter"/>
</dbReference>
<evidence type="ECO:0000256" key="4">
    <source>
        <dbReference type="ARBA" id="ARBA00023136"/>
    </source>
</evidence>
<name>A0AAV2VUK7_9VIBR</name>
<evidence type="ECO:0000256" key="2">
    <source>
        <dbReference type="ARBA" id="ARBA00022692"/>
    </source>
</evidence>
<feature type="transmembrane region" description="Helical" evidence="5">
    <location>
        <begin position="163"/>
        <end position="183"/>
    </location>
</feature>
<dbReference type="EMBL" id="CAOF01000141">
    <property type="protein sequence ID" value="CCO48307.1"/>
    <property type="molecule type" value="Genomic_DNA"/>
</dbReference>
<dbReference type="InterPro" id="IPR004695">
    <property type="entry name" value="SLAC1/Mae1/Ssu1/TehA"/>
</dbReference>
<gene>
    <name evidence="6" type="ORF">VIBNISOn1_490006</name>
</gene>
<feature type="transmembrane region" description="Helical" evidence="5">
    <location>
        <begin position="251"/>
        <end position="270"/>
    </location>
</feature>
<dbReference type="CDD" id="cd09325">
    <property type="entry name" value="TDT_C4-dicarb_trans"/>
    <property type="match status" value="1"/>
</dbReference>
<dbReference type="RefSeq" id="WP_022612829.1">
    <property type="nucleotide sequence ID" value="NZ_LK391965.1"/>
</dbReference>
<proteinExistence type="predicted"/>
<dbReference type="InterPro" id="IPR052951">
    <property type="entry name" value="Tellurite_res_ion_channel"/>
</dbReference>
<evidence type="ECO:0000256" key="1">
    <source>
        <dbReference type="ARBA" id="ARBA00004141"/>
    </source>
</evidence>
<dbReference type="AlphaFoldDB" id="A0AAV2VUK7"/>
<dbReference type="Proteomes" id="UP000018211">
    <property type="component" value="Unassembled WGS sequence"/>
</dbReference>
<feature type="transmembrane region" description="Helical" evidence="5">
    <location>
        <begin position="219"/>
        <end position="244"/>
    </location>
</feature>
<keyword evidence="3 5" id="KW-1133">Transmembrane helix</keyword>
<comment type="caution">
    <text evidence="6">The sequence shown here is derived from an EMBL/GenBank/DDBJ whole genome shotgun (WGS) entry which is preliminary data.</text>
</comment>
<feature type="transmembrane region" description="Helical" evidence="5">
    <location>
        <begin position="12"/>
        <end position="30"/>
    </location>
</feature>
<accession>A0AAV2VUK7</accession>
<keyword evidence="4 5" id="KW-0472">Membrane</keyword>
<dbReference type="Pfam" id="PF03595">
    <property type="entry name" value="SLAC1"/>
    <property type="match status" value="1"/>
</dbReference>
<dbReference type="InterPro" id="IPR038665">
    <property type="entry name" value="Voltage-dep_anion_channel_sf"/>
</dbReference>
<sequence>MIKKVTTKSALAPTPMAGLALGIASLGWSWENVAPLDGMGQITGAVIAGVLLIVLTIKFMAHGHLLKQDMAHPVVGSVLPTFAMALMVISHSFGQWNRGFGDAVWMMAVLIHVSFLVSFIYHRSSDFQLSHMVPSWFVPPVGLIVADVSFSGTPELAYIADGILNFGLVAYAILLPTMIYRLVFCESVPDAAKPTIAIMAAPASLSLAGYLTVTQDPSPVLVALLFGIAILMTVVIYAAFFHLLRLPFSPAYAAFTFPMVIGATALFKMADWLESISVAQQYVEQVRYLAIFELLVASAVVFYVSWCYARHVLPTIIMGSKVTN</sequence>
<feature type="transmembrane region" description="Helical" evidence="5">
    <location>
        <begin position="133"/>
        <end position="151"/>
    </location>
</feature>
<dbReference type="Gene3D" id="1.50.10.150">
    <property type="entry name" value="Voltage-dependent anion channel"/>
    <property type="match status" value="1"/>
</dbReference>
<reference evidence="6 7" key="1">
    <citation type="journal article" date="2013" name="ISME J.">
        <title>Comparative genomics of pathogenic lineages of Vibrio nigripulchritudo identifies virulence-associated traits.</title>
        <authorList>
            <person name="Goudenege D."/>
            <person name="Labreuche Y."/>
            <person name="Krin E."/>
            <person name="Ansquer D."/>
            <person name="Mangenot S."/>
            <person name="Calteau A."/>
            <person name="Medigue C."/>
            <person name="Mazel D."/>
            <person name="Polz M.F."/>
            <person name="Le Roux F."/>
        </authorList>
    </citation>
    <scope>NUCLEOTIDE SEQUENCE [LARGE SCALE GENOMIC DNA]</scope>
    <source>
        <strain evidence="6 7">SOn1</strain>
    </source>
</reference>
<dbReference type="PANTHER" id="PTHR37955">
    <property type="entry name" value="TELLURITE RESISTANCE PROTEIN TEHA"/>
    <property type="match status" value="1"/>
</dbReference>
<feature type="transmembrane region" description="Helical" evidence="5">
    <location>
        <begin position="73"/>
        <end position="91"/>
    </location>
</feature>
<evidence type="ECO:0000256" key="5">
    <source>
        <dbReference type="SAM" id="Phobius"/>
    </source>
</evidence>